<dbReference type="GO" id="GO:0046872">
    <property type="term" value="F:metal ion binding"/>
    <property type="evidence" value="ECO:0007669"/>
    <property type="project" value="UniProtKB-KW"/>
</dbReference>
<evidence type="ECO:0000256" key="1">
    <source>
        <dbReference type="ARBA" id="ARBA00022617"/>
    </source>
</evidence>
<proteinExistence type="inferred from homology"/>
<feature type="non-terminal residue" evidence="7">
    <location>
        <position position="277"/>
    </location>
</feature>
<reference evidence="7" key="1">
    <citation type="submission" date="2022-02" db="EMBL/GenBank/DDBJ databases">
        <authorList>
            <person name="Giguere J D."/>
        </authorList>
    </citation>
    <scope>NUCLEOTIDE SEQUENCE</scope>
    <source>
        <strain evidence="7">CCAP 1055/1</strain>
    </source>
</reference>
<organism evidence="7">
    <name type="scientific">Phaeodactylum tricornutum</name>
    <name type="common">Diatom</name>
    <dbReference type="NCBI Taxonomy" id="2850"/>
    <lineage>
        <taxon>Eukaryota</taxon>
        <taxon>Sar</taxon>
        <taxon>Stramenopiles</taxon>
        <taxon>Ochrophyta</taxon>
        <taxon>Bacillariophyta</taxon>
        <taxon>Bacillariophyceae</taxon>
        <taxon>Bacillariophycidae</taxon>
        <taxon>Naviculales</taxon>
        <taxon>Phaeodactylaceae</taxon>
        <taxon>Phaeodactylum</taxon>
    </lineage>
</organism>
<dbReference type="InterPro" id="IPR002207">
    <property type="entry name" value="Peroxidase_I"/>
</dbReference>
<dbReference type="PROSITE" id="PS50873">
    <property type="entry name" value="PEROXIDASE_4"/>
    <property type="match status" value="1"/>
</dbReference>
<dbReference type="InterPro" id="IPR002016">
    <property type="entry name" value="Haem_peroxidase"/>
</dbReference>
<evidence type="ECO:0000313" key="7">
    <source>
        <dbReference type="EMBL" id="CAG9279078.1"/>
    </source>
</evidence>
<dbReference type="AlphaFoldDB" id="A0A8J9S1J7"/>
<dbReference type="EMBL" id="OU594952">
    <property type="protein sequence ID" value="CAG9279078.1"/>
    <property type="molecule type" value="Genomic_DNA"/>
</dbReference>
<keyword evidence="4" id="KW-0408">Iron</keyword>
<dbReference type="PRINTS" id="PR00458">
    <property type="entry name" value="PEROXIDASE"/>
</dbReference>
<gene>
    <name evidence="7" type="ORF">PTTT1_LOCUS8944</name>
</gene>
<evidence type="ECO:0000256" key="3">
    <source>
        <dbReference type="ARBA" id="ARBA00023002"/>
    </source>
</evidence>
<feature type="domain" description="Plant heme peroxidase family profile" evidence="6">
    <location>
        <begin position="28"/>
        <end position="258"/>
    </location>
</feature>
<name>A0A8J9S1J7_PHATR</name>
<dbReference type="Gene3D" id="1.10.520.10">
    <property type="match status" value="1"/>
</dbReference>
<dbReference type="PROSITE" id="PS00435">
    <property type="entry name" value="PEROXIDASE_1"/>
    <property type="match status" value="1"/>
</dbReference>
<dbReference type="CDD" id="cd00691">
    <property type="entry name" value="ascorbate_peroxidase"/>
    <property type="match status" value="1"/>
</dbReference>
<dbReference type="InterPro" id="IPR010255">
    <property type="entry name" value="Haem_peroxidase_sf"/>
</dbReference>
<dbReference type="InterPro" id="IPR044831">
    <property type="entry name" value="Ccp1-like"/>
</dbReference>
<dbReference type="GO" id="GO:0004601">
    <property type="term" value="F:peroxidase activity"/>
    <property type="evidence" value="ECO:0007669"/>
    <property type="project" value="InterPro"/>
</dbReference>
<dbReference type="GO" id="GO:0020037">
    <property type="term" value="F:heme binding"/>
    <property type="evidence" value="ECO:0007669"/>
    <property type="project" value="InterPro"/>
</dbReference>
<dbReference type="GO" id="GO:0042744">
    <property type="term" value="P:hydrogen peroxide catabolic process"/>
    <property type="evidence" value="ECO:0007669"/>
    <property type="project" value="TreeGrafter"/>
</dbReference>
<keyword evidence="2" id="KW-0479">Metal-binding</keyword>
<dbReference type="GO" id="GO:0034599">
    <property type="term" value="P:cellular response to oxidative stress"/>
    <property type="evidence" value="ECO:0007669"/>
    <property type="project" value="InterPro"/>
</dbReference>
<evidence type="ECO:0000256" key="4">
    <source>
        <dbReference type="ARBA" id="ARBA00023004"/>
    </source>
</evidence>
<dbReference type="SUPFAM" id="SSF48113">
    <property type="entry name" value="Heme-dependent peroxidases"/>
    <property type="match status" value="1"/>
</dbReference>
<evidence type="ECO:0000256" key="2">
    <source>
        <dbReference type="ARBA" id="ARBA00022723"/>
    </source>
</evidence>
<evidence type="ECO:0000259" key="6">
    <source>
        <dbReference type="PROSITE" id="PS50873"/>
    </source>
</evidence>
<protein>
    <recommendedName>
        <fullName evidence="6">Plant heme peroxidase family profile domain-containing protein</fullName>
    </recommendedName>
</protein>
<dbReference type="Gene3D" id="1.10.420.10">
    <property type="entry name" value="Peroxidase, domain 2"/>
    <property type="match status" value="1"/>
</dbReference>
<evidence type="ECO:0000256" key="5">
    <source>
        <dbReference type="RuleBase" id="RU004241"/>
    </source>
</evidence>
<keyword evidence="1" id="KW-0349">Heme</keyword>
<dbReference type="Pfam" id="PF00141">
    <property type="entry name" value="peroxidase"/>
    <property type="match status" value="1"/>
</dbReference>
<accession>A0A8J9S1J7</accession>
<comment type="similarity">
    <text evidence="5">Belongs to the peroxidase family.</text>
</comment>
<dbReference type="PANTHER" id="PTHR31356">
    <property type="entry name" value="THYLAKOID LUMENAL 29 KDA PROTEIN, CHLOROPLASTIC-RELATED"/>
    <property type="match status" value="1"/>
</dbReference>
<sequence>MANAHYADEFYDNAARAEVSRAIVNKKVNVCPFTVRLAWHASGTFDQSDASGGSDGARMRYAPELSDGANAGLALMQDIIKPVKEKFPDMSYADLWTMAGTQAIKLTGGPDIPFNYGRTDDADNNKCPANGRLPDATQGAEHLRDVFYRMGFGDKEIVALSGAHTLGSCHRLRSGFDGPWTTNPLKFDNEYFKNLLEIDWKPREWEGPLQYQDPSGKLMMLPTDMALIQDEAFLPFVKKYAEDEQAFFADFAEAFAALISKGCPAHCQPNAERQAPQ</sequence>
<dbReference type="PANTHER" id="PTHR31356:SF66">
    <property type="entry name" value="CATALASE-PEROXIDASE"/>
    <property type="match status" value="1"/>
</dbReference>
<dbReference type="FunFam" id="1.10.420.10:FF:000009">
    <property type="entry name" value="Ascorbate peroxidase"/>
    <property type="match status" value="1"/>
</dbReference>
<keyword evidence="3" id="KW-0560">Oxidoreductase</keyword>
<dbReference type="PRINTS" id="PR00459">
    <property type="entry name" value="ASPEROXIDASE"/>
</dbReference>
<dbReference type="InterPro" id="IPR019793">
    <property type="entry name" value="Peroxidases_heam-ligand_BS"/>
</dbReference>
<dbReference type="Proteomes" id="UP000836788">
    <property type="component" value="Chromosome 11"/>
</dbReference>
<dbReference type="GO" id="GO:0000302">
    <property type="term" value="P:response to reactive oxygen species"/>
    <property type="evidence" value="ECO:0007669"/>
    <property type="project" value="TreeGrafter"/>
</dbReference>